<dbReference type="InterPro" id="IPR011032">
    <property type="entry name" value="GroES-like_sf"/>
</dbReference>
<feature type="domain" description="Enoyl reductase (ER)" evidence="2">
    <location>
        <begin position="112"/>
        <end position="408"/>
    </location>
</feature>
<proteinExistence type="predicted"/>
<dbReference type="PANTHER" id="PTHR43677">
    <property type="entry name" value="SHORT-CHAIN DEHYDROGENASE/REDUCTASE"/>
    <property type="match status" value="1"/>
</dbReference>
<evidence type="ECO:0000313" key="3">
    <source>
        <dbReference type="EMBL" id="TMR42433.1"/>
    </source>
</evidence>
<dbReference type="Proteomes" id="UP000305238">
    <property type="component" value="Unassembled WGS sequence"/>
</dbReference>
<feature type="region of interest" description="Disordered" evidence="1">
    <location>
        <begin position="43"/>
        <end position="130"/>
    </location>
</feature>
<dbReference type="Gene3D" id="3.40.50.720">
    <property type="entry name" value="NAD(P)-binding Rossmann-like Domain"/>
    <property type="match status" value="1"/>
</dbReference>
<dbReference type="SUPFAM" id="SSF50129">
    <property type="entry name" value="GroES-like"/>
    <property type="match status" value="1"/>
</dbReference>
<dbReference type="InterPro" id="IPR051397">
    <property type="entry name" value="Zn-ADH-like_protein"/>
</dbReference>
<feature type="compositionally biased region" description="Polar residues" evidence="1">
    <location>
        <begin position="43"/>
        <end position="54"/>
    </location>
</feature>
<dbReference type="OrthoDB" id="9792162at2"/>
<dbReference type="AlphaFoldDB" id="A0A5S4HB19"/>
<feature type="compositionally biased region" description="Basic residues" evidence="1">
    <location>
        <begin position="117"/>
        <end position="128"/>
    </location>
</feature>
<name>A0A5S4HB19_9ACTN</name>
<sequence length="412" mass="43267">MCTTTVSRPVYCPAPILANPLTRYMFCSPGKGAVAWSSAVPQSRTASPTGQSTWPPARYGRAASRTGSTPAPSGRTRRGWPDARRTVSRVRRTGRPADRPAAAAGTGRRQRGDPDRPHRRQPSRRQGPHRCPALLDAQAAAAGARASAVGRVEDPGTSGHAPGARVLLCGWGYGTTRDGTWRELATVPPSHLVPIPDDVGDDAAGLVTGSGYLTARLAPTRTARMRPGQVVLAPGIYGAVANAAAQVAPLLGASRVISTARGADRLAAVPHADDLAIIDLEQETLSAGVARLTDGAGVDIVLDGLGGDLTGQALGTLRRGGVLVSIGYIAGTKAAIDVTDLIWKTARMEGFLFTAFTQQEVADTYRTLLGHLSVRAIKPAIDGVYPLDQVAEAQRRVVEDRPLGRVFLDPRT</sequence>
<keyword evidence="4" id="KW-1185">Reference proteome</keyword>
<dbReference type="InterPro" id="IPR013149">
    <property type="entry name" value="ADH-like_C"/>
</dbReference>
<dbReference type="SUPFAM" id="SSF51735">
    <property type="entry name" value="NAD(P)-binding Rossmann-fold domains"/>
    <property type="match status" value="1"/>
</dbReference>
<reference evidence="3 4" key="1">
    <citation type="submission" date="2019-05" db="EMBL/GenBank/DDBJ databases">
        <title>Draft genome sequence of Actinomadura geliboluensis A8036.</title>
        <authorList>
            <person name="Saricaoglu S."/>
            <person name="Isik K."/>
        </authorList>
    </citation>
    <scope>NUCLEOTIDE SEQUENCE [LARGE SCALE GENOMIC DNA]</scope>
    <source>
        <strain evidence="3 4">A8036</strain>
    </source>
</reference>
<organism evidence="3 4">
    <name type="scientific">Actinomadura geliboluensis</name>
    <dbReference type="NCBI Taxonomy" id="882440"/>
    <lineage>
        <taxon>Bacteria</taxon>
        <taxon>Bacillati</taxon>
        <taxon>Actinomycetota</taxon>
        <taxon>Actinomycetes</taxon>
        <taxon>Streptosporangiales</taxon>
        <taxon>Thermomonosporaceae</taxon>
        <taxon>Actinomadura</taxon>
    </lineage>
</organism>
<dbReference type="Gene3D" id="3.90.180.10">
    <property type="entry name" value="Medium-chain alcohol dehydrogenases, catalytic domain"/>
    <property type="match status" value="1"/>
</dbReference>
<gene>
    <name evidence="3" type="ORF">ETD96_00010</name>
</gene>
<dbReference type="Pfam" id="PF00107">
    <property type="entry name" value="ADH_zinc_N"/>
    <property type="match status" value="1"/>
</dbReference>
<dbReference type="EMBL" id="VCKZ01000001">
    <property type="protein sequence ID" value="TMR42433.1"/>
    <property type="molecule type" value="Genomic_DNA"/>
</dbReference>
<protein>
    <submittedName>
        <fullName evidence="3">Zinc-binding dehydrogenase</fullName>
    </submittedName>
</protein>
<accession>A0A5S4HB19</accession>
<evidence type="ECO:0000256" key="1">
    <source>
        <dbReference type="SAM" id="MobiDB-lite"/>
    </source>
</evidence>
<evidence type="ECO:0000313" key="4">
    <source>
        <dbReference type="Proteomes" id="UP000305238"/>
    </source>
</evidence>
<evidence type="ECO:0000259" key="2">
    <source>
        <dbReference type="SMART" id="SM00829"/>
    </source>
</evidence>
<comment type="caution">
    <text evidence="3">The sequence shown here is derived from an EMBL/GenBank/DDBJ whole genome shotgun (WGS) entry which is preliminary data.</text>
</comment>
<dbReference type="PANTHER" id="PTHR43677:SF4">
    <property type="entry name" value="QUINONE OXIDOREDUCTASE-LIKE PROTEIN 2"/>
    <property type="match status" value="1"/>
</dbReference>
<dbReference type="InterPro" id="IPR020843">
    <property type="entry name" value="ER"/>
</dbReference>
<dbReference type="GO" id="GO:0016491">
    <property type="term" value="F:oxidoreductase activity"/>
    <property type="evidence" value="ECO:0007669"/>
    <property type="project" value="InterPro"/>
</dbReference>
<dbReference type="InterPro" id="IPR036291">
    <property type="entry name" value="NAD(P)-bd_dom_sf"/>
</dbReference>
<dbReference type="SMART" id="SM00829">
    <property type="entry name" value="PKS_ER"/>
    <property type="match status" value="1"/>
</dbReference>